<keyword evidence="4" id="KW-1185">Reference proteome</keyword>
<feature type="compositionally biased region" description="Basic residues" evidence="1">
    <location>
        <begin position="372"/>
        <end position="382"/>
    </location>
</feature>
<dbReference type="EMBL" id="OU900105">
    <property type="protein sequence ID" value="CAG9856216.1"/>
    <property type="molecule type" value="Genomic_DNA"/>
</dbReference>
<sequence length="531" mass="60589">MSHEVLYLLFGLSISLDQSACKQNNFFFKPPPFYQPLPHIILTLEVPKLHDPPYPNYLDFLNLLGEPPRANLMQYQTELTPREPPDHSNVEILETIGYALPSEITFNHPVTYAKEYLLDTASSDSSASHPGDLLTGEQRENEEILAEVETKSEEKHTNRYYFSSTSNATSPKNIYEVISPEDEENVADGGNVTDEEDSTEKELENDAGLEVLGLENRSDRLVLLLPSKSASAAPSRTKRNTNDSFNVNISAGYGVGIDQDSSTRLPHSTTQINSTNPLKSLLRGEHVVIGKYPKQQEFPAENPVLMGMNDIQQILRNVDNSGYSKIVQVVKVPAVYEIHLEKHQTNQKHQKPSKPIVENNVVYGTNKYQRPAPRKVQRRKKNTPYPMNHQNYYKPEYVPYYPPVQQHPVYTTLTSRVPFIDKRTFSYDTREKTINPDDISITIQPGTTMVTLPKAKAPQERNFLEQKPCDKGRNRQVSPPELRKSSSNIDNVYFTTLKPLEKEKYYKAERRSGTKPIKYLLYINKITTDTW</sequence>
<proteinExistence type="predicted"/>
<feature type="signal peptide" evidence="2">
    <location>
        <begin position="1"/>
        <end position="21"/>
    </location>
</feature>
<dbReference type="OrthoDB" id="6771837at2759"/>
<evidence type="ECO:0000256" key="2">
    <source>
        <dbReference type="SAM" id="SignalP"/>
    </source>
</evidence>
<dbReference type="AlphaFoldDB" id="A0A9N9TI11"/>
<feature type="region of interest" description="Disordered" evidence="1">
    <location>
        <begin position="179"/>
        <end position="203"/>
    </location>
</feature>
<evidence type="ECO:0000313" key="3">
    <source>
        <dbReference type="EMBL" id="CAG9856216.1"/>
    </source>
</evidence>
<reference evidence="3" key="1">
    <citation type="submission" date="2022-01" db="EMBL/GenBank/DDBJ databases">
        <authorList>
            <person name="King R."/>
        </authorList>
    </citation>
    <scope>NUCLEOTIDE SEQUENCE</scope>
</reference>
<feature type="compositionally biased region" description="Acidic residues" evidence="1">
    <location>
        <begin position="193"/>
        <end position="203"/>
    </location>
</feature>
<feature type="chain" id="PRO_5040350835" evidence="2">
    <location>
        <begin position="22"/>
        <end position="531"/>
    </location>
</feature>
<protein>
    <submittedName>
        <fullName evidence="3">Uncharacterized protein</fullName>
    </submittedName>
</protein>
<feature type="compositionally biased region" description="Basic and acidic residues" evidence="1">
    <location>
        <begin position="464"/>
        <end position="473"/>
    </location>
</feature>
<organism evidence="3 4">
    <name type="scientific">Phyllotreta striolata</name>
    <name type="common">Striped flea beetle</name>
    <name type="synonym">Crioceris striolata</name>
    <dbReference type="NCBI Taxonomy" id="444603"/>
    <lineage>
        <taxon>Eukaryota</taxon>
        <taxon>Metazoa</taxon>
        <taxon>Ecdysozoa</taxon>
        <taxon>Arthropoda</taxon>
        <taxon>Hexapoda</taxon>
        <taxon>Insecta</taxon>
        <taxon>Pterygota</taxon>
        <taxon>Neoptera</taxon>
        <taxon>Endopterygota</taxon>
        <taxon>Coleoptera</taxon>
        <taxon>Polyphaga</taxon>
        <taxon>Cucujiformia</taxon>
        <taxon>Chrysomeloidea</taxon>
        <taxon>Chrysomelidae</taxon>
        <taxon>Galerucinae</taxon>
        <taxon>Alticini</taxon>
        <taxon>Phyllotreta</taxon>
    </lineage>
</organism>
<evidence type="ECO:0000313" key="4">
    <source>
        <dbReference type="Proteomes" id="UP001153712"/>
    </source>
</evidence>
<feature type="region of interest" description="Disordered" evidence="1">
    <location>
        <begin position="464"/>
        <end position="486"/>
    </location>
</feature>
<gene>
    <name evidence="3" type="ORF">PHYEVI_LOCUS2642</name>
</gene>
<dbReference type="Proteomes" id="UP001153712">
    <property type="component" value="Chromosome 12"/>
</dbReference>
<keyword evidence="2" id="KW-0732">Signal</keyword>
<evidence type="ECO:0000256" key="1">
    <source>
        <dbReference type="SAM" id="MobiDB-lite"/>
    </source>
</evidence>
<name>A0A9N9TI11_PHYSR</name>
<accession>A0A9N9TI11</accession>
<feature type="region of interest" description="Disordered" evidence="1">
    <location>
        <begin position="370"/>
        <end position="389"/>
    </location>
</feature>